<name>A0A284VRR2_9EURY</name>
<organism evidence="1 2">
    <name type="scientific">Candidatus Methanoperedens nitratireducens</name>
    <dbReference type="NCBI Taxonomy" id="1392998"/>
    <lineage>
        <taxon>Archaea</taxon>
        <taxon>Methanobacteriati</taxon>
        <taxon>Methanobacteriota</taxon>
        <taxon>Stenosarchaea group</taxon>
        <taxon>Methanomicrobia</taxon>
        <taxon>Methanosarcinales</taxon>
        <taxon>ANME-2 cluster</taxon>
        <taxon>Candidatus Methanoperedentaceae</taxon>
        <taxon>Candidatus Methanoperedens</taxon>
    </lineage>
</organism>
<dbReference type="Proteomes" id="UP000218615">
    <property type="component" value="Unassembled WGS sequence"/>
</dbReference>
<sequence length="74" mass="8338">MRQRTPIEKQQAIKLAVEAVRDSGRDPSRYNITAEDAGTEWSVSFEGKPPRPPGDELFVYVSKESSKTRLMLGE</sequence>
<accession>A0A284VRR2</accession>
<proteinExistence type="predicted"/>
<dbReference type="EMBL" id="FZMP01000203">
    <property type="protein sequence ID" value="SNQ61962.1"/>
    <property type="molecule type" value="Genomic_DNA"/>
</dbReference>
<evidence type="ECO:0000313" key="1">
    <source>
        <dbReference type="EMBL" id="SNQ61962.1"/>
    </source>
</evidence>
<reference evidence="2" key="1">
    <citation type="submission" date="2017-06" db="EMBL/GenBank/DDBJ databases">
        <authorList>
            <person name="Cremers G."/>
        </authorList>
    </citation>
    <scope>NUCLEOTIDE SEQUENCE [LARGE SCALE GENOMIC DNA]</scope>
</reference>
<protein>
    <submittedName>
        <fullName evidence="1">Uncharacterized protein</fullName>
    </submittedName>
</protein>
<dbReference type="RefSeq" id="WP_096206587.1">
    <property type="nucleotide sequence ID" value="NZ_FZMP01000203.1"/>
</dbReference>
<evidence type="ECO:0000313" key="2">
    <source>
        <dbReference type="Proteomes" id="UP000218615"/>
    </source>
</evidence>
<gene>
    <name evidence="1" type="ORF">MNV_560008</name>
</gene>
<keyword evidence="2" id="KW-1185">Reference proteome</keyword>
<dbReference type="AlphaFoldDB" id="A0A284VRR2"/>